<evidence type="ECO:0000256" key="2">
    <source>
        <dbReference type="ARBA" id="ARBA00023125"/>
    </source>
</evidence>
<reference evidence="5" key="1">
    <citation type="submission" date="2022-11" db="EMBL/GenBank/DDBJ databases">
        <title>Marilongibacter aestuarii gen. nov., sp. nov., isolated from tidal flat sediment.</title>
        <authorList>
            <person name="Jiayan W."/>
        </authorList>
    </citation>
    <scope>NUCLEOTIDE SEQUENCE</scope>
    <source>
        <strain evidence="5">Z1-6</strain>
    </source>
</reference>
<dbReference type="InterPro" id="IPR018062">
    <property type="entry name" value="HTH_AraC-typ_CS"/>
</dbReference>
<evidence type="ECO:0000256" key="3">
    <source>
        <dbReference type="ARBA" id="ARBA00023163"/>
    </source>
</evidence>
<name>A0A9X3F3F7_9BACT</name>
<keyword evidence="3" id="KW-0804">Transcription</keyword>
<dbReference type="InterPro" id="IPR003313">
    <property type="entry name" value="AraC-bd"/>
</dbReference>
<accession>A0A9X3F3F7</accession>
<dbReference type="InterPro" id="IPR014710">
    <property type="entry name" value="RmlC-like_jellyroll"/>
</dbReference>
<dbReference type="GO" id="GO:0043565">
    <property type="term" value="F:sequence-specific DNA binding"/>
    <property type="evidence" value="ECO:0007669"/>
    <property type="project" value="InterPro"/>
</dbReference>
<dbReference type="SUPFAM" id="SSF46689">
    <property type="entry name" value="Homeodomain-like"/>
    <property type="match status" value="1"/>
</dbReference>
<dbReference type="GO" id="GO:0003700">
    <property type="term" value="F:DNA-binding transcription factor activity"/>
    <property type="evidence" value="ECO:0007669"/>
    <property type="project" value="InterPro"/>
</dbReference>
<organism evidence="5 6">
    <name type="scientific">Draconibacterium aestuarii</name>
    <dbReference type="NCBI Taxonomy" id="2998507"/>
    <lineage>
        <taxon>Bacteria</taxon>
        <taxon>Pseudomonadati</taxon>
        <taxon>Bacteroidota</taxon>
        <taxon>Bacteroidia</taxon>
        <taxon>Marinilabiliales</taxon>
        <taxon>Prolixibacteraceae</taxon>
        <taxon>Draconibacterium</taxon>
    </lineage>
</organism>
<evidence type="ECO:0000313" key="6">
    <source>
        <dbReference type="Proteomes" id="UP001145087"/>
    </source>
</evidence>
<dbReference type="SUPFAM" id="SSF51215">
    <property type="entry name" value="Regulatory protein AraC"/>
    <property type="match status" value="1"/>
</dbReference>
<dbReference type="InterPro" id="IPR020449">
    <property type="entry name" value="Tscrpt_reg_AraC-type_HTH"/>
</dbReference>
<dbReference type="Gene3D" id="1.10.10.60">
    <property type="entry name" value="Homeodomain-like"/>
    <property type="match status" value="1"/>
</dbReference>
<keyword evidence="1" id="KW-0805">Transcription regulation</keyword>
<dbReference type="RefSeq" id="WP_343331414.1">
    <property type="nucleotide sequence ID" value="NZ_JAPOHD010000005.1"/>
</dbReference>
<dbReference type="InterPro" id="IPR018060">
    <property type="entry name" value="HTH_AraC"/>
</dbReference>
<dbReference type="Gene3D" id="2.60.120.10">
    <property type="entry name" value="Jelly Rolls"/>
    <property type="match status" value="1"/>
</dbReference>
<dbReference type="InterPro" id="IPR037923">
    <property type="entry name" value="HTH-like"/>
</dbReference>
<keyword evidence="2" id="KW-0238">DNA-binding</keyword>
<dbReference type="PROSITE" id="PS00041">
    <property type="entry name" value="HTH_ARAC_FAMILY_1"/>
    <property type="match status" value="1"/>
</dbReference>
<evidence type="ECO:0000256" key="1">
    <source>
        <dbReference type="ARBA" id="ARBA00023015"/>
    </source>
</evidence>
<evidence type="ECO:0000313" key="5">
    <source>
        <dbReference type="EMBL" id="MCY1719077.1"/>
    </source>
</evidence>
<dbReference type="Pfam" id="PF02311">
    <property type="entry name" value="AraC_binding"/>
    <property type="match status" value="1"/>
</dbReference>
<protein>
    <submittedName>
        <fullName evidence="5">AraC family transcriptional regulator</fullName>
    </submittedName>
</protein>
<dbReference type="PRINTS" id="PR00032">
    <property type="entry name" value="HTHARAC"/>
</dbReference>
<proteinExistence type="predicted"/>
<dbReference type="SMART" id="SM00342">
    <property type="entry name" value="HTH_ARAC"/>
    <property type="match status" value="1"/>
</dbReference>
<dbReference type="PANTHER" id="PTHR43280:SF32">
    <property type="entry name" value="TRANSCRIPTIONAL REGULATORY PROTEIN"/>
    <property type="match status" value="1"/>
</dbReference>
<dbReference type="InterPro" id="IPR009057">
    <property type="entry name" value="Homeodomain-like_sf"/>
</dbReference>
<comment type="caution">
    <text evidence="5">The sequence shown here is derived from an EMBL/GenBank/DDBJ whole genome shotgun (WGS) entry which is preliminary data.</text>
</comment>
<dbReference type="PANTHER" id="PTHR43280">
    <property type="entry name" value="ARAC-FAMILY TRANSCRIPTIONAL REGULATOR"/>
    <property type="match status" value="1"/>
</dbReference>
<dbReference type="AlphaFoldDB" id="A0A9X3F3F7"/>
<gene>
    <name evidence="5" type="ORF">OU798_01900</name>
</gene>
<sequence>MKQKSENIPVYSLHNFSTTEGESQQFQVEVFDAHRHFAVKYPHRHDFFEVLYLSKGSGFHVIDGNKYEIKPPCVFFMSPGQAHKIEVSHDIEGYIFIFTADFYLINKSNQNRLIEFPFFFTIRQDNPPLILAKSSDIDFLESLFKKGIAELQKGKEFSIELLRSLLDVILTSSASLYKSDENILKGKGHIVVKRFFQLVEENYDKNLTVAEYASKMALTPNHLTQTVTQLTGKTSSQIIKSKQILEIKRLLVHTNLSVTEISQRLNFPDQSYFAKFFKREVGMSPLQYRVKSLNG</sequence>
<dbReference type="Pfam" id="PF12833">
    <property type="entry name" value="HTH_18"/>
    <property type="match status" value="1"/>
</dbReference>
<keyword evidence="6" id="KW-1185">Reference proteome</keyword>
<evidence type="ECO:0000259" key="4">
    <source>
        <dbReference type="PROSITE" id="PS01124"/>
    </source>
</evidence>
<dbReference type="Proteomes" id="UP001145087">
    <property type="component" value="Unassembled WGS sequence"/>
</dbReference>
<feature type="domain" description="HTH araC/xylS-type" evidence="4">
    <location>
        <begin position="193"/>
        <end position="291"/>
    </location>
</feature>
<dbReference type="EMBL" id="JAPOHD010000005">
    <property type="protein sequence ID" value="MCY1719077.1"/>
    <property type="molecule type" value="Genomic_DNA"/>
</dbReference>
<dbReference type="PROSITE" id="PS01124">
    <property type="entry name" value="HTH_ARAC_FAMILY_2"/>
    <property type="match status" value="1"/>
</dbReference>